<reference evidence="2" key="2">
    <citation type="submission" date="2020-06" db="EMBL/GenBank/DDBJ databases">
        <title>Helianthus annuus Genome sequencing and assembly Release 2.</title>
        <authorList>
            <person name="Gouzy J."/>
            <person name="Langlade N."/>
            <person name="Munos S."/>
        </authorList>
    </citation>
    <scope>NUCLEOTIDE SEQUENCE</scope>
    <source>
        <tissue evidence="2">Leaves</tissue>
    </source>
</reference>
<proteinExistence type="predicted"/>
<gene>
    <name evidence="2" type="ORF">HanXRQr2_Chr14g0642141</name>
</gene>
<protein>
    <submittedName>
        <fullName evidence="2">Uncharacterized protein</fullName>
    </submittedName>
</protein>
<dbReference type="EMBL" id="MNCJ02000329">
    <property type="protein sequence ID" value="KAF5768918.1"/>
    <property type="molecule type" value="Genomic_DNA"/>
</dbReference>
<comment type="caution">
    <text evidence="2">The sequence shown here is derived from an EMBL/GenBank/DDBJ whole genome shotgun (WGS) entry which is preliminary data.</text>
</comment>
<evidence type="ECO:0000313" key="3">
    <source>
        <dbReference type="Proteomes" id="UP000215914"/>
    </source>
</evidence>
<accession>A0A9K3E8M1</accession>
<sequence length="48" mass="5412">MLLQLMMKKRMDGALLINIIFMYLCILLMQNYYRAGGLTGSSLSIPNG</sequence>
<organism evidence="2 3">
    <name type="scientific">Helianthus annuus</name>
    <name type="common">Common sunflower</name>
    <dbReference type="NCBI Taxonomy" id="4232"/>
    <lineage>
        <taxon>Eukaryota</taxon>
        <taxon>Viridiplantae</taxon>
        <taxon>Streptophyta</taxon>
        <taxon>Embryophyta</taxon>
        <taxon>Tracheophyta</taxon>
        <taxon>Spermatophyta</taxon>
        <taxon>Magnoliopsida</taxon>
        <taxon>eudicotyledons</taxon>
        <taxon>Gunneridae</taxon>
        <taxon>Pentapetalae</taxon>
        <taxon>asterids</taxon>
        <taxon>campanulids</taxon>
        <taxon>Asterales</taxon>
        <taxon>Asteraceae</taxon>
        <taxon>Asteroideae</taxon>
        <taxon>Heliantheae alliance</taxon>
        <taxon>Heliantheae</taxon>
        <taxon>Helianthus</taxon>
    </lineage>
</organism>
<name>A0A9K3E8M1_HELAN</name>
<feature type="transmembrane region" description="Helical" evidence="1">
    <location>
        <begin position="12"/>
        <end position="33"/>
    </location>
</feature>
<keyword evidence="3" id="KW-1185">Reference proteome</keyword>
<keyword evidence="1" id="KW-1133">Transmembrane helix</keyword>
<reference evidence="2" key="1">
    <citation type="journal article" date="2017" name="Nature">
        <title>The sunflower genome provides insights into oil metabolism, flowering and Asterid evolution.</title>
        <authorList>
            <person name="Badouin H."/>
            <person name="Gouzy J."/>
            <person name="Grassa C.J."/>
            <person name="Murat F."/>
            <person name="Staton S.E."/>
            <person name="Cottret L."/>
            <person name="Lelandais-Briere C."/>
            <person name="Owens G.L."/>
            <person name="Carrere S."/>
            <person name="Mayjonade B."/>
            <person name="Legrand L."/>
            <person name="Gill N."/>
            <person name="Kane N.C."/>
            <person name="Bowers J.E."/>
            <person name="Hubner S."/>
            <person name="Bellec A."/>
            <person name="Berard A."/>
            <person name="Berges H."/>
            <person name="Blanchet N."/>
            <person name="Boniface M.C."/>
            <person name="Brunel D."/>
            <person name="Catrice O."/>
            <person name="Chaidir N."/>
            <person name="Claudel C."/>
            <person name="Donnadieu C."/>
            <person name="Faraut T."/>
            <person name="Fievet G."/>
            <person name="Helmstetter N."/>
            <person name="King M."/>
            <person name="Knapp S.J."/>
            <person name="Lai Z."/>
            <person name="Le Paslier M.C."/>
            <person name="Lippi Y."/>
            <person name="Lorenzon L."/>
            <person name="Mandel J.R."/>
            <person name="Marage G."/>
            <person name="Marchand G."/>
            <person name="Marquand E."/>
            <person name="Bret-Mestries E."/>
            <person name="Morien E."/>
            <person name="Nambeesan S."/>
            <person name="Nguyen T."/>
            <person name="Pegot-Espagnet P."/>
            <person name="Pouilly N."/>
            <person name="Raftis F."/>
            <person name="Sallet E."/>
            <person name="Schiex T."/>
            <person name="Thomas J."/>
            <person name="Vandecasteele C."/>
            <person name="Vares D."/>
            <person name="Vear F."/>
            <person name="Vautrin S."/>
            <person name="Crespi M."/>
            <person name="Mangin B."/>
            <person name="Burke J.M."/>
            <person name="Salse J."/>
            <person name="Munos S."/>
            <person name="Vincourt P."/>
            <person name="Rieseberg L.H."/>
            <person name="Langlade N.B."/>
        </authorList>
    </citation>
    <scope>NUCLEOTIDE SEQUENCE</scope>
    <source>
        <tissue evidence="2">Leaves</tissue>
    </source>
</reference>
<dbReference type="Gramene" id="mRNA:HanXRQr2_Chr14g0642141">
    <property type="protein sequence ID" value="mRNA:HanXRQr2_Chr14g0642141"/>
    <property type="gene ID" value="HanXRQr2_Chr14g0642141"/>
</dbReference>
<dbReference type="Proteomes" id="UP000215914">
    <property type="component" value="Unassembled WGS sequence"/>
</dbReference>
<dbReference type="AlphaFoldDB" id="A0A9K3E8M1"/>
<keyword evidence="1" id="KW-0812">Transmembrane</keyword>
<evidence type="ECO:0000313" key="2">
    <source>
        <dbReference type="EMBL" id="KAF5768918.1"/>
    </source>
</evidence>
<evidence type="ECO:0000256" key="1">
    <source>
        <dbReference type="SAM" id="Phobius"/>
    </source>
</evidence>
<keyword evidence="1" id="KW-0472">Membrane</keyword>